<comment type="caution">
    <text evidence="1">The sequence shown here is derived from an EMBL/GenBank/DDBJ whole genome shotgun (WGS) entry which is preliminary data.</text>
</comment>
<evidence type="ECO:0000313" key="2">
    <source>
        <dbReference type="Proteomes" id="UP000178771"/>
    </source>
</evidence>
<evidence type="ECO:0000313" key="1">
    <source>
        <dbReference type="EMBL" id="OGC51645.1"/>
    </source>
</evidence>
<accession>A0A1F4V360</accession>
<dbReference type="AlphaFoldDB" id="A0A1F4V360"/>
<organism evidence="1 2">
    <name type="scientific">candidate division WWE3 bacterium RIFCSPLOWO2_01_FULL_39_13</name>
    <dbReference type="NCBI Taxonomy" id="1802624"/>
    <lineage>
        <taxon>Bacteria</taxon>
        <taxon>Katanobacteria</taxon>
    </lineage>
</organism>
<reference evidence="1 2" key="1">
    <citation type="journal article" date="2016" name="Nat. Commun.">
        <title>Thousands of microbial genomes shed light on interconnected biogeochemical processes in an aquifer system.</title>
        <authorList>
            <person name="Anantharaman K."/>
            <person name="Brown C.T."/>
            <person name="Hug L.A."/>
            <person name="Sharon I."/>
            <person name="Castelle C.J."/>
            <person name="Probst A.J."/>
            <person name="Thomas B.C."/>
            <person name="Singh A."/>
            <person name="Wilkins M.J."/>
            <person name="Karaoz U."/>
            <person name="Brodie E.L."/>
            <person name="Williams K.H."/>
            <person name="Hubbard S.S."/>
            <person name="Banfield J.F."/>
        </authorList>
    </citation>
    <scope>NUCLEOTIDE SEQUENCE [LARGE SCALE GENOMIC DNA]</scope>
</reference>
<protein>
    <submittedName>
        <fullName evidence="1">Uncharacterized protein</fullName>
    </submittedName>
</protein>
<dbReference type="Proteomes" id="UP000178771">
    <property type="component" value="Unassembled WGS sequence"/>
</dbReference>
<sequence length="237" mass="27143">MYKSINDLINSVEKLQEVEEVTQVLKLLEQAGLKQASVASGWTRGFIAEAKPSDIDIAYVGDVHYEKAQIILKDIIRSLGYENKNWDVDGIWNVSMAYKDVDTVEKNYLIYYVDSIDTVYLRADGKLIDPTGYGFKDALNKILRMNDFTKNGYNYPNKDIVYLCLEGCRRIAKFGWRPTSESISLIKSGVPLWNTLSSIEKGYFLTKKLKAKYNPAEYGSAQKIYSQFGWEFVFDNI</sequence>
<proteinExistence type="predicted"/>
<name>A0A1F4V360_UNCKA</name>
<gene>
    <name evidence="1" type="ORF">A2982_02085</name>
</gene>
<dbReference type="EMBL" id="MEVH01000016">
    <property type="protein sequence ID" value="OGC51645.1"/>
    <property type="molecule type" value="Genomic_DNA"/>
</dbReference>
<dbReference type="STRING" id="1802624.A2982_02085"/>